<evidence type="ECO:0000259" key="11">
    <source>
        <dbReference type="SMART" id="SM00387"/>
    </source>
</evidence>
<evidence type="ECO:0000256" key="6">
    <source>
        <dbReference type="ARBA" id="ARBA00022777"/>
    </source>
</evidence>
<feature type="transmembrane region" description="Helical" evidence="10">
    <location>
        <begin position="79"/>
        <end position="100"/>
    </location>
</feature>
<dbReference type="AlphaFoldDB" id="A0A2P6MJU8"/>
<keyword evidence="8" id="KW-0902">Two-component regulatory system</keyword>
<evidence type="ECO:0000256" key="7">
    <source>
        <dbReference type="ARBA" id="ARBA00022840"/>
    </source>
</evidence>
<dbReference type="SMART" id="SM00387">
    <property type="entry name" value="HATPase_c"/>
    <property type="match status" value="1"/>
</dbReference>
<gene>
    <name evidence="12" type="ORF">C6I21_04210</name>
</gene>
<dbReference type="Pfam" id="PF02518">
    <property type="entry name" value="HATPase_c"/>
    <property type="match status" value="1"/>
</dbReference>
<dbReference type="InterPro" id="IPR050482">
    <property type="entry name" value="Sensor_HK_TwoCompSys"/>
</dbReference>
<evidence type="ECO:0000256" key="8">
    <source>
        <dbReference type="ARBA" id="ARBA00023012"/>
    </source>
</evidence>
<dbReference type="OrthoDB" id="199946at2"/>
<evidence type="ECO:0000256" key="3">
    <source>
        <dbReference type="ARBA" id="ARBA00022553"/>
    </source>
</evidence>
<evidence type="ECO:0000256" key="2">
    <source>
        <dbReference type="ARBA" id="ARBA00012438"/>
    </source>
</evidence>
<keyword evidence="10" id="KW-0812">Transmembrane</keyword>
<keyword evidence="7" id="KW-0067">ATP-binding</keyword>
<keyword evidence="10" id="KW-1133">Transmembrane helix</keyword>
<evidence type="ECO:0000313" key="13">
    <source>
        <dbReference type="Proteomes" id="UP000243650"/>
    </source>
</evidence>
<dbReference type="CDD" id="cd16917">
    <property type="entry name" value="HATPase_UhpB-NarQ-NarX-like"/>
    <property type="match status" value="1"/>
</dbReference>
<keyword evidence="5" id="KW-0547">Nucleotide-binding</keyword>
<feature type="transmembrane region" description="Helical" evidence="10">
    <location>
        <begin position="7"/>
        <end position="25"/>
    </location>
</feature>
<protein>
    <recommendedName>
        <fullName evidence="2">histidine kinase</fullName>
        <ecNumber evidence="2">2.7.13.3</ecNumber>
    </recommendedName>
</protein>
<dbReference type="GO" id="GO:0016020">
    <property type="term" value="C:membrane"/>
    <property type="evidence" value="ECO:0007669"/>
    <property type="project" value="InterPro"/>
</dbReference>
<dbReference type="GO" id="GO:0046983">
    <property type="term" value="F:protein dimerization activity"/>
    <property type="evidence" value="ECO:0007669"/>
    <property type="project" value="InterPro"/>
</dbReference>
<dbReference type="PANTHER" id="PTHR24421">
    <property type="entry name" value="NITRATE/NITRITE SENSOR PROTEIN NARX-RELATED"/>
    <property type="match status" value="1"/>
</dbReference>
<dbReference type="EC" id="2.7.13.3" evidence="2"/>
<accession>A0A2P6MJU8</accession>
<comment type="caution">
    <text evidence="12">The sequence shown here is derived from an EMBL/GenBank/DDBJ whole genome shotgun (WGS) entry which is preliminary data.</text>
</comment>
<evidence type="ECO:0000256" key="1">
    <source>
        <dbReference type="ARBA" id="ARBA00000085"/>
    </source>
</evidence>
<dbReference type="InterPro" id="IPR011712">
    <property type="entry name" value="Sig_transdc_His_kin_sub3_dim/P"/>
</dbReference>
<evidence type="ECO:0000313" key="12">
    <source>
        <dbReference type="EMBL" id="PRO66554.1"/>
    </source>
</evidence>
<dbReference type="EMBL" id="PVNS01000003">
    <property type="protein sequence ID" value="PRO66554.1"/>
    <property type="molecule type" value="Genomic_DNA"/>
</dbReference>
<reference evidence="12 13" key="1">
    <citation type="submission" date="2018-03" db="EMBL/GenBank/DDBJ databases">
        <title>Bacillus urumqiensis sp. nov., a moderately haloalkaliphilic bacterium isolated from a salt lake.</title>
        <authorList>
            <person name="Zhao B."/>
            <person name="Liao Z."/>
        </authorList>
    </citation>
    <scope>NUCLEOTIDE SEQUENCE [LARGE SCALE GENOMIC DNA]</scope>
    <source>
        <strain evidence="12 13">BZ-SZ-XJ18</strain>
    </source>
</reference>
<keyword evidence="10" id="KW-0472">Membrane</keyword>
<keyword evidence="3" id="KW-0597">Phosphoprotein</keyword>
<dbReference type="InterPro" id="IPR003594">
    <property type="entry name" value="HATPase_dom"/>
</dbReference>
<dbReference type="RefSeq" id="WP_105958190.1">
    <property type="nucleotide sequence ID" value="NZ_PVNS01000003.1"/>
</dbReference>
<feature type="domain" description="Histidine kinase/HSP90-like ATPase" evidence="11">
    <location>
        <begin position="276"/>
        <end position="364"/>
    </location>
</feature>
<keyword evidence="13" id="KW-1185">Reference proteome</keyword>
<dbReference type="GO" id="GO:0000155">
    <property type="term" value="F:phosphorelay sensor kinase activity"/>
    <property type="evidence" value="ECO:0007669"/>
    <property type="project" value="InterPro"/>
</dbReference>
<dbReference type="Pfam" id="PF07730">
    <property type="entry name" value="HisKA_3"/>
    <property type="match status" value="1"/>
</dbReference>
<evidence type="ECO:0000256" key="4">
    <source>
        <dbReference type="ARBA" id="ARBA00022679"/>
    </source>
</evidence>
<keyword evidence="9" id="KW-0175">Coiled coil</keyword>
<dbReference type="Proteomes" id="UP000243650">
    <property type="component" value="Unassembled WGS sequence"/>
</dbReference>
<dbReference type="InterPro" id="IPR036890">
    <property type="entry name" value="HATPase_C_sf"/>
</dbReference>
<sequence>MGQRKAWFFWSAMVLVLVSWLLILIEGRGPGNAGVLLMAALYFGIYFVQPLLHRPLFQSALLSIAAVLPLAAYQDVPGAPGWMAAALTVAACAWYAPGWYVWMPGAAAAVSLLFLGAPTAVTLLSAAALTLGLWLWHTAEAARQKAWEEREALFSEYRKLKRRVIDAEKAARQEERTQIAREMHDSVGHQLTALMMQLEVAAMKAPADMRTVFTGLKELASDSLAETRRAVQKLNENDEGGMAAVMQLLRRVEAESLIRVTFTVGPGVMTAPLRPAQTAAVYRVIQESLTNAMRHGSRREVDVTLECPGGAALRLAVSNPSEETGVSGRGYGLTSMRSRVEQTGGSFQTDKSGSRFTVRAVFPLLETSVEKEESDDTHSTR</sequence>
<dbReference type="GO" id="GO:0005524">
    <property type="term" value="F:ATP binding"/>
    <property type="evidence" value="ECO:0007669"/>
    <property type="project" value="UniProtKB-KW"/>
</dbReference>
<evidence type="ECO:0000256" key="10">
    <source>
        <dbReference type="SAM" id="Phobius"/>
    </source>
</evidence>
<dbReference type="Gene3D" id="3.30.565.10">
    <property type="entry name" value="Histidine kinase-like ATPase, C-terminal domain"/>
    <property type="match status" value="1"/>
</dbReference>
<name>A0A2P6MJU8_ALKUR</name>
<organism evidence="12 13">
    <name type="scientific">Alkalicoccus urumqiensis</name>
    <name type="common">Bacillus urumqiensis</name>
    <dbReference type="NCBI Taxonomy" id="1548213"/>
    <lineage>
        <taxon>Bacteria</taxon>
        <taxon>Bacillati</taxon>
        <taxon>Bacillota</taxon>
        <taxon>Bacilli</taxon>
        <taxon>Bacillales</taxon>
        <taxon>Bacillaceae</taxon>
        <taxon>Alkalicoccus</taxon>
    </lineage>
</organism>
<comment type="catalytic activity">
    <reaction evidence="1">
        <text>ATP + protein L-histidine = ADP + protein N-phospho-L-histidine.</text>
        <dbReference type="EC" id="2.7.13.3"/>
    </reaction>
</comment>
<evidence type="ECO:0000256" key="5">
    <source>
        <dbReference type="ARBA" id="ARBA00022741"/>
    </source>
</evidence>
<feature type="transmembrane region" description="Helical" evidence="10">
    <location>
        <begin position="31"/>
        <end position="48"/>
    </location>
</feature>
<proteinExistence type="predicted"/>
<dbReference type="PANTHER" id="PTHR24421:SF10">
    <property type="entry name" value="NITRATE_NITRITE SENSOR PROTEIN NARQ"/>
    <property type="match status" value="1"/>
</dbReference>
<dbReference type="SUPFAM" id="SSF55874">
    <property type="entry name" value="ATPase domain of HSP90 chaperone/DNA topoisomerase II/histidine kinase"/>
    <property type="match status" value="1"/>
</dbReference>
<feature type="transmembrane region" description="Helical" evidence="10">
    <location>
        <begin position="112"/>
        <end position="136"/>
    </location>
</feature>
<evidence type="ECO:0000256" key="9">
    <source>
        <dbReference type="SAM" id="Coils"/>
    </source>
</evidence>
<keyword evidence="6" id="KW-0418">Kinase</keyword>
<dbReference type="Gene3D" id="1.20.5.1930">
    <property type="match status" value="1"/>
</dbReference>
<keyword evidence="4" id="KW-0808">Transferase</keyword>
<feature type="coiled-coil region" evidence="9">
    <location>
        <begin position="150"/>
        <end position="177"/>
    </location>
</feature>